<dbReference type="AlphaFoldDB" id="A0A1I4G9Q0"/>
<dbReference type="RefSeq" id="WP_091325815.1">
    <property type="nucleotide sequence ID" value="NZ_FOSW01000008.1"/>
</dbReference>
<dbReference type="PROSITE" id="PS51318">
    <property type="entry name" value="TAT"/>
    <property type="match status" value="1"/>
</dbReference>
<dbReference type="STRING" id="504800.SAMN04488085_108183"/>
<evidence type="ECO:0000313" key="3">
    <source>
        <dbReference type="Proteomes" id="UP000199152"/>
    </source>
</evidence>
<keyword evidence="3" id="KW-1185">Reference proteome</keyword>
<protein>
    <recommendedName>
        <fullName evidence="4">Right handed beta helix region</fullName>
    </recommendedName>
</protein>
<organism evidence="2 3">
    <name type="scientific">Geodermatophilus ruber</name>
    <dbReference type="NCBI Taxonomy" id="504800"/>
    <lineage>
        <taxon>Bacteria</taxon>
        <taxon>Bacillati</taxon>
        <taxon>Actinomycetota</taxon>
        <taxon>Actinomycetes</taxon>
        <taxon>Geodermatophilales</taxon>
        <taxon>Geodermatophilaceae</taxon>
        <taxon>Geodermatophilus</taxon>
    </lineage>
</organism>
<evidence type="ECO:0000313" key="2">
    <source>
        <dbReference type="EMBL" id="SFL25836.1"/>
    </source>
</evidence>
<name>A0A1I4G9Q0_9ACTN</name>
<dbReference type="InterPro" id="IPR006311">
    <property type="entry name" value="TAT_signal"/>
</dbReference>
<dbReference type="OrthoDB" id="7838749at2"/>
<sequence>MELDRRRFLVIAGVVVAAPVAVWLGVEVLAEDPPATAPSGPAPSPDGPTSSAGARPPQYSLGAPTSELLARSGSALVVPTGRFTTPYEVPRPSDDTTWDMRGATFIGYFDADARFEVNAFAGGATEEQKNAHPIRIGYRQPVGGAAIIGGVVEGAQPETLTWERMKYGQHVQDDTDAWIDAGRPEDVDPHRGQIDNRNQDGDPRVYIKPGSWAVWDGVRVRNTHDGIGLYGDFAEGPGTCYIRNCWLRSIHDDAIENDDWHELHVFDTLVEGTYTFLSCNDEDLDDASTDHAVTVENSVVRLRPFPGGYKTRSTDAVHGQIYKSRRNSPALVLRDVVIASERFQEPSDAELPERRGQLADRYENVTLVWLGPGRYPGNVPDGCTLTTDPAVYENAVADWKSRHGVAGDDAVDMNRMINPDPPAA</sequence>
<gene>
    <name evidence="2" type="ORF">SAMN04488085_108183</name>
</gene>
<accession>A0A1I4G9Q0</accession>
<dbReference type="EMBL" id="FOSW01000008">
    <property type="protein sequence ID" value="SFL25836.1"/>
    <property type="molecule type" value="Genomic_DNA"/>
</dbReference>
<dbReference type="Proteomes" id="UP000199152">
    <property type="component" value="Unassembled WGS sequence"/>
</dbReference>
<feature type="region of interest" description="Disordered" evidence="1">
    <location>
        <begin position="34"/>
        <end position="64"/>
    </location>
</feature>
<reference evidence="2 3" key="1">
    <citation type="submission" date="2016-10" db="EMBL/GenBank/DDBJ databases">
        <authorList>
            <person name="de Groot N.N."/>
        </authorList>
    </citation>
    <scope>NUCLEOTIDE SEQUENCE [LARGE SCALE GENOMIC DNA]</scope>
    <source>
        <strain evidence="2 3">DSM 45317</strain>
    </source>
</reference>
<evidence type="ECO:0000256" key="1">
    <source>
        <dbReference type="SAM" id="MobiDB-lite"/>
    </source>
</evidence>
<dbReference type="InParanoid" id="A0A1I4G9Q0"/>
<evidence type="ECO:0008006" key="4">
    <source>
        <dbReference type="Google" id="ProtNLM"/>
    </source>
</evidence>
<proteinExistence type="predicted"/>